<name>A0A840TYS3_9BACT</name>
<keyword evidence="2" id="KW-1185">Reference proteome</keyword>
<dbReference type="EMBL" id="JACHGF010000011">
    <property type="protein sequence ID" value="MBB5286762.1"/>
    <property type="molecule type" value="Genomic_DNA"/>
</dbReference>
<evidence type="ECO:0000313" key="2">
    <source>
        <dbReference type="Proteomes" id="UP000557307"/>
    </source>
</evidence>
<organism evidence="1 2">
    <name type="scientific">Rhabdobacter roseus</name>
    <dbReference type="NCBI Taxonomy" id="1655419"/>
    <lineage>
        <taxon>Bacteria</taxon>
        <taxon>Pseudomonadati</taxon>
        <taxon>Bacteroidota</taxon>
        <taxon>Cytophagia</taxon>
        <taxon>Cytophagales</taxon>
        <taxon>Cytophagaceae</taxon>
        <taxon>Rhabdobacter</taxon>
    </lineage>
</organism>
<dbReference type="Proteomes" id="UP000557307">
    <property type="component" value="Unassembled WGS sequence"/>
</dbReference>
<accession>A0A840TYS3</accession>
<sequence length="115" mass="13113">MKKSNIFAVTELGKLVAGLREHENDFRKGLLSQAAYFLIIDPRYFSEPLGMKWVDLQARMTQRGPLVAADGTVILNKVVHTIKYLSEVQCLEIVERLISLHNTLQEECENRVLSL</sequence>
<dbReference type="RefSeq" id="WP_184178201.1">
    <property type="nucleotide sequence ID" value="NZ_JACHGF010000011.1"/>
</dbReference>
<evidence type="ECO:0000313" key="1">
    <source>
        <dbReference type="EMBL" id="MBB5286762.1"/>
    </source>
</evidence>
<reference evidence="1 2" key="1">
    <citation type="submission" date="2020-08" db="EMBL/GenBank/DDBJ databases">
        <title>Genomic Encyclopedia of Type Strains, Phase IV (KMG-IV): sequencing the most valuable type-strain genomes for metagenomic binning, comparative biology and taxonomic classification.</title>
        <authorList>
            <person name="Goeker M."/>
        </authorList>
    </citation>
    <scope>NUCLEOTIDE SEQUENCE [LARGE SCALE GENOMIC DNA]</scope>
    <source>
        <strain evidence="1 2">DSM 105074</strain>
    </source>
</reference>
<dbReference type="AlphaFoldDB" id="A0A840TYS3"/>
<gene>
    <name evidence="1" type="ORF">HNQ92_004923</name>
</gene>
<proteinExistence type="predicted"/>
<comment type="caution">
    <text evidence="1">The sequence shown here is derived from an EMBL/GenBank/DDBJ whole genome shotgun (WGS) entry which is preliminary data.</text>
</comment>
<protein>
    <submittedName>
        <fullName evidence="1">Uncharacterized protein</fullName>
    </submittedName>
</protein>